<comment type="caution">
    <text evidence="15">The sequence shown here is derived from an EMBL/GenBank/DDBJ whole genome shotgun (WGS) entry which is preliminary data.</text>
</comment>
<evidence type="ECO:0000313" key="15">
    <source>
        <dbReference type="EMBL" id="OGK43673.1"/>
    </source>
</evidence>
<accession>A0A1F7IJZ6</accession>
<dbReference type="CDD" id="cd17932">
    <property type="entry name" value="DEXQc_UvrD"/>
    <property type="match status" value="1"/>
</dbReference>
<name>A0A1F7IJZ6_9BACT</name>
<dbReference type="EC" id="5.6.2.4" evidence="9"/>
<dbReference type="STRING" id="1802060.A2957_02900"/>
<dbReference type="GO" id="GO:0005524">
    <property type="term" value="F:ATP binding"/>
    <property type="evidence" value="ECO:0007669"/>
    <property type="project" value="UniProtKB-UniRule"/>
</dbReference>
<dbReference type="GO" id="GO:0016887">
    <property type="term" value="F:ATP hydrolysis activity"/>
    <property type="evidence" value="ECO:0007669"/>
    <property type="project" value="RHEA"/>
</dbReference>
<sequence length="588" mass="68351">MSKIKMLNDLNNEQKQAVEHTEGPSIILAGAGSGKTRVLTYKVMYLIEEKKVDPFNIVMMTFTNKAAKEMQERVGVKLGFSGTFHTFGALMLRKYGRFINISSDYVIYDEDDSISLIKNILKTVNYYKKISPNYVKNIISSAKDNLLSPDEYARFASSGMDEIVAEVYKKYQNKLQKTNTLDFDDLIFKTVKLFELNEDILKRCQQQYTHILVDEFQDTNAGQYQLVRHLGGTKGNITVVGDFAQSIYSWRGADIKNLEKFEEDFKNTQIFHLEQNYRSTQNVLDFAYDIISHNETHPVLKLYTNNAHGEDVGLIELENEEQEAVFIAKEIEKISGNDDYADIAILYRMNAQSRVIEEAFLHYGIPYVLIGGTRFYERKEIKDILSYIRVIVNPLDEVSLERIKKLGKRRFEKFNQELEKLNNAKDKLTTDEVIQKVFTLTSYLELYDENDPEDFSRIENIKELRSVAMAFPNINDFLQQVALVESEYSESEKSGKNKNGVHLMTLHQAKGLEFPFVFIIGLEEGILPHSRALYDQHEIEEERRLLYVGITRAKKKLFISYVQRRFLFGRRIYAQVSRFIEEKVREEL</sequence>
<evidence type="ECO:0000256" key="8">
    <source>
        <dbReference type="ARBA" id="ARBA00034617"/>
    </source>
</evidence>
<feature type="domain" description="UvrD-like helicase ATP-binding" evidence="13">
    <location>
        <begin position="8"/>
        <end position="280"/>
    </location>
</feature>
<keyword evidence="3 11" id="KW-0378">Hydrolase</keyword>
<dbReference type="InterPro" id="IPR014017">
    <property type="entry name" value="DNA_helicase_UvrD-like_C"/>
</dbReference>
<evidence type="ECO:0000256" key="2">
    <source>
        <dbReference type="ARBA" id="ARBA00022741"/>
    </source>
</evidence>
<keyword evidence="2 11" id="KW-0547">Nucleotide-binding</keyword>
<dbReference type="Proteomes" id="UP000179072">
    <property type="component" value="Unassembled WGS sequence"/>
</dbReference>
<evidence type="ECO:0000259" key="13">
    <source>
        <dbReference type="PROSITE" id="PS51198"/>
    </source>
</evidence>
<evidence type="ECO:0000256" key="3">
    <source>
        <dbReference type="ARBA" id="ARBA00022801"/>
    </source>
</evidence>
<feature type="coiled-coil region" evidence="12">
    <location>
        <begin position="404"/>
        <end position="431"/>
    </location>
</feature>
<comment type="similarity">
    <text evidence="1">Belongs to the helicase family. UvrD subfamily.</text>
</comment>
<keyword evidence="4 11" id="KW-0347">Helicase</keyword>
<evidence type="ECO:0000256" key="12">
    <source>
        <dbReference type="SAM" id="Coils"/>
    </source>
</evidence>
<dbReference type="GO" id="GO:0005829">
    <property type="term" value="C:cytosol"/>
    <property type="evidence" value="ECO:0007669"/>
    <property type="project" value="TreeGrafter"/>
</dbReference>
<dbReference type="PANTHER" id="PTHR11070">
    <property type="entry name" value="UVRD / RECB / PCRA DNA HELICASE FAMILY MEMBER"/>
    <property type="match status" value="1"/>
</dbReference>
<dbReference type="GO" id="GO:0033202">
    <property type="term" value="C:DNA helicase complex"/>
    <property type="evidence" value="ECO:0007669"/>
    <property type="project" value="TreeGrafter"/>
</dbReference>
<dbReference type="GO" id="GO:0000725">
    <property type="term" value="P:recombinational repair"/>
    <property type="evidence" value="ECO:0007669"/>
    <property type="project" value="TreeGrafter"/>
</dbReference>
<reference evidence="15 16" key="1">
    <citation type="journal article" date="2016" name="Nat. Commun.">
        <title>Thousands of microbial genomes shed light on interconnected biogeochemical processes in an aquifer system.</title>
        <authorList>
            <person name="Anantharaman K."/>
            <person name="Brown C.T."/>
            <person name="Hug L.A."/>
            <person name="Sharon I."/>
            <person name="Castelle C.J."/>
            <person name="Probst A.J."/>
            <person name="Thomas B.C."/>
            <person name="Singh A."/>
            <person name="Wilkins M.J."/>
            <person name="Karaoz U."/>
            <person name="Brodie E.L."/>
            <person name="Williams K.H."/>
            <person name="Hubbard S.S."/>
            <person name="Banfield J.F."/>
        </authorList>
    </citation>
    <scope>NUCLEOTIDE SEQUENCE [LARGE SCALE GENOMIC DNA]</scope>
</reference>
<keyword evidence="6" id="KW-0238">DNA-binding</keyword>
<evidence type="ECO:0000256" key="10">
    <source>
        <dbReference type="ARBA" id="ARBA00048988"/>
    </source>
</evidence>
<evidence type="ECO:0000256" key="6">
    <source>
        <dbReference type="ARBA" id="ARBA00023125"/>
    </source>
</evidence>
<dbReference type="InterPro" id="IPR013986">
    <property type="entry name" value="DExx_box_DNA_helicase_dom_sf"/>
</dbReference>
<evidence type="ECO:0000256" key="4">
    <source>
        <dbReference type="ARBA" id="ARBA00022806"/>
    </source>
</evidence>
<evidence type="ECO:0000256" key="1">
    <source>
        <dbReference type="ARBA" id="ARBA00009922"/>
    </source>
</evidence>
<feature type="domain" description="UvrD-like helicase C-terminal" evidence="14">
    <location>
        <begin position="281"/>
        <end position="511"/>
    </location>
</feature>
<dbReference type="PROSITE" id="PS51198">
    <property type="entry name" value="UVRD_HELICASE_ATP_BIND"/>
    <property type="match status" value="1"/>
</dbReference>
<proteinExistence type="inferred from homology"/>
<dbReference type="GO" id="GO:0003677">
    <property type="term" value="F:DNA binding"/>
    <property type="evidence" value="ECO:0007669"/>
    <property type="project" value="UniProtKB-KW"/>
</dbReference>
<comment type="catalytic activity">
    <reaction evidence="8">
        <text>Couples ATP hydrolysis with the unwinding of duplex DNA by translocating in the 3'-5' direction.</text>
        <dbReference type="EC" id="5.6.2.4"/>
    </reaction>
</comment>
<keyword evidence="7" id="KW-0413">Isomerase</keyword>
<evidence type="ECO:0000313" key="16">
    <source>
        <dbReference type="Proteomes" id="UP000179072"/>
    </source>
</evidence>
<dbReference type="Pfam" id="PF13538">
    <property type="entry name" value="UvrD_C_2"/>
    <property type="match status" value="1"/>
</dbReference>
<protein>
    <recommendedName>
        <fullName evidence="9">DNA 3'-5' helicase</fullName>
        <ecNumber evidence="9">5.6.2.4</ecNumber>
    </recommendedName>
</protein>
<organism evidence="15 16">
    <name type="scientific">Candidatus Roizmanbacteria bacterium RIFCSPLOWO2_01_FULL_38_11</name>
    <dbReference type="NCBI Taxonomy" id="1802060"/>
    <lineage>
        <taxon>Bacteria</taxon>
        <taxon>Candidatus Roizmaniibacteriota</taxon>
    </lineage>
</organism>
<comment type="catalytic activity">
    <reaction evidence="10">
        <text>ATP + H2O = ADP + phosphate + H(+)</text>
        <dbReference type="Rhea" id="RHEA:13065"/>
        <dbReference type="ChEBI" id="CHEBI:15377"/>
        <dbReference type="ChEBI" id="CHEBI:15378"/>
        <dbReference type="ChEBI" id="CHEBI:30616"/>
        <dbReference type="ChEBI" id="CHEBI:43474"/>
        <dbReference type="ChEBI" id="CHEBI:456216"/>
        <dbReference type="EC" id="5.6.2.4"/>
    </reaction>
</comment>
<keyword evidence="5 11" id="KW-0067">ATP-binding</keyword>
<dbReference type="CDD" id="cd18807">
    <property type="entry name" value="SF1_C_UvrD"/>
    <property type="match status" value="1"/>
</dbReference>
<dbReference type="SUPFAM" id="SSF52540">
    <property type="entry name" value="P-loop containing nucleoside triphosphate hydrolases"/>
    <property type="match status" value="1"/>
</dbReference>
<keyword evidence="12" id="KW-0175">Coiled coil</keyword>
<dbReference type="InterPro" id="IPR000212">
    <property type="entry name" value="DNA_helicase_UvrD/REP"/>
</dbReference>
<dbReference type="Pfam" id="PF13361">
    <property type="entry name" value="UvrD_C"/>
    <property type="match status" value="1"/>
</dbReference>
<evidence type="ECO:0000256" key="9">
    <source>
        <dbReference type="ARBA" id="ARBA00034808"/>
    </source>
</evidence>
<dbReference type="InterPro" id="IPR027417">
    <property type="entry name" value="P-loop_NTPase"/>
</dbReference>
<evidence type="ECO:0000256" key="11">
    <source>
        <dbReference type="PROSITE-ProRule" id="PRU00560"/>
    </source>
</evidence>
<dbReference type="Pfam" id="PF00580">
    <property type="entry name" value="UvrD-helicase"/>
    <property type="match status" value="1"/>
</dbReference>
<evidence type="ECO:0000259" key="14">
    <source>
        <dbReference type="PROSITE" id="PS51217"/>
    </source>
</evidence>
<dbReference type="Gene3D" id="1.10.486.10">
    <property type="entry name" value="PCRA, domain 4"/>
    <property type="match status" value="2"/>
</dbReference>
<dbReference type="InterPro" id="IPR027785">
    <property type="entry name" value="UvrD-like_helicase_C"/>
</dbReference>
<dbReference type="PROSITE" id="PS51217">
    <property type="entry name" value="UVRD_HELICASE_CTER"/>
    <property type="match status" value="1"/>
</dbReference>
<gene>
    <name evidence="15" type="ORF">A2957_02900</name>
</gene>
<evidence type="ECO:0000256" key="5">
    <source>
        <dbReference type="ARBA" id="ARBA00022840"/>
    </source>
</evidence>
<dbReference type="InterPro" id="IPR014016">
    <property type="entry name" value="UvrD-like_ATP-bd"/>
</dbReference>
<dbReference type="PANTHER" id="PTHR11070:SF2">
    <property type="entry name" value="ATP-DEPENDENT DNA HELICASE SRS2"/>
    <property type="match status" value="1"/>
</dbReference>
<dbReference type="AlphaFoldDB" id="A0A1F7IJZ6"/>
<dbReference type="Gene3D" id="3.40.50.300">
    <property type="entry name" value="P-loop containing nucleotide triphosphate hydrolases"/>
    <property type="match status" value="3"/>
</dbReference>
<feature type="binding site" evidence="11">
    <location>
        <begin position="29"/>
        <end position="36"/>
    </location>
    <ligand>
        <name>ATP</name>
        <dbReference type="ChEBI" id="CHEBI:30616"/>
    </ligand>
</feature>
<dbReference type="EMBL" id="MGAK01000033">
    <property type="protein sequence ID" value="OGK43673.1"/>
    <property type="molecule type" value="Genomic_DNA"/>
</dbReference>
<evidence type="ECO:0000256" key="7">
    <source>
        <dbReference type="ARBA" id="ARBA00023235"/>
    </source>
</evidence>
<dbReference type="GO" id="GO:0043138">
    <property type="term" value="F:3'-5' DNA helicase activity"/>
    <property type="evidence" value="ECO:0007669"/>
    <property type="project" value="UniProtKB-EC"/>
</dbReference>
<dbReference type="Gene3D" id="1.10.10.160">
    <property type="match status" value="1"/>
</dbReference>